<name>A0A8V0YKD7_CHICK</name>
<dbReference type="GO" id="GO:0005634">
    <property type="term" value="C:nucleus"/>
    <property type="evidence" value="ECO:0007669"/>
    <property type="project" value="UniProtKB-SubCell"/>
</dbReference>
<reference evidence="8" key="2">
    <citation type="submission" date="2025-08" db="UniProtKB">
        <authorList>
            <consortium name="Ensembl"/>
        </authorList>
    </citation>
    <scope>IDENTIFICATION</scope>
    <source>
        <strain evidence="8">broiler</strain>
    </source>
</reference>
<evidence type="ECO:0000259" key="7">
    <source>
        <dbReference type="SMART" id="SM00415"/>
    </source>
</evidence>
<organism evidence="8 9">
    <name type="scientific">Gallus gallus</name>
    <name type="common">Chicken</name>
    <dbReference type="NCBI Taxonomy" id="9031"/>
    <lineage>
        <taxon>Eukaryota</taxon>
        <taxon>Metazoa</taxon>
        <taxon>Chordata</taxon>
        <taxon>Craniata</taxon>
        <taxon>Vertebrata</taxon>
        <taxon>Euteleostomi</taxon>
        <taxon>Archelosauria</taxon>
        <taxon>Archosauria</taxon>
        <taxon>Dinosauria</taxon>
        <taxon>Saurischia</taxon>
        <taxon>Theropoda</taxon>
        <taxon>Coelurosauria</taxon>
        <taxon>Aves</taxon>
        <taxon>Neognathae</taxon>
        <taxon>Galloanserae</taxon>
        <taxon>Galliformes</taxon>
        <taxon>Phasianidae</taxon>
        <taxon>Phasianinae</taxon>
        <taxon>Gallus</taxon>
    </lineage>
</organism>
<reference evidence="8" key="1">
    <citation type="submission" date="2020-11" db="EMBL/GenBank/DDBJ databases">
        <title>Gallus gallus (Chicken) genome, bGalGal1, GRCg7b, maternal haplotype autosomes + Z &amp; W.</title>
        <authorList>
            <person name="Warren W."/>
            <person name="Formenti G."/>
            <person name="Fedrigo O."/>
            <person name="Haase B."/>
            <person name="Mountcastle J."/>
            <person name="Balacco J."/>
            <person name="Tracey A."/>
            <person name="Schneider V."/>
            <person name="Okimoto R."/>
            <person name="Cheng H."/>
            <person name="Hawken R."/>
            <person name="Howe K."/>
            <person name="Jarvis E.D."/>
        </authorList>
    </citation>
    <scope>NUCLEOTIDE SEQUENCE [LARGE SCALE GENOMIC DNA]</scope>
    <source>
        <strain evidence="8">Broiler</strain>
    </source>
</reference>
<dbReference type="FunCoup" id="A0A8V0YKD7">
    <property type="interactions" value="5"/>
</dbReference>
<feature type="domain" description="HSF-type DNA-binding" evidence="7">
    <location>
        <begin position="78"/>
        <end position="177"/>
    </location>
</feature>
<evidence type="ECO:0000313" key="8">
    <source>
        <dbReference type="Ensembl" id="ENSGALP00010021402.1"/>
    </source>
</evidence>
<dbReference type="Pfam" id="PF00447">
    <property type="entry name" value="HSF_DNA-bind"/>
    <property type="match status" value="1"/>
</dbReference>
<feature type="compositionally biased region" description="Low complexity" evidence="6">
    <location>
        <begin position="1"/>
        <end position="12"/>
    </location>
</feature>
<evidence type="ECO:0000313" key="9">
    <source>
        <dbReference type="Proteomes" id="UP000000539"/>
    </source>
</evidence>
<dbReference type="SMART" id="SM00415">
    <property type="entry name" value="HSF"/>
    <property type="match status" value="1"/>
</dbReference>
<dbReference type="GO" id="GO:0043565">
    <property type="term" value="F:sequence-specific DNA binding"/>
    <property type="evidence" value="ECO:0007669"/>
    <property type="project" value="InterPro"/>
</dbReference>
<dbReference type="InterPro" id="IPR000232">
    <property type="entry name" value="HSF_DNA-bd"/>
</dbReference>
<dbReference type="PANTHER" id="PTHR10015">
    <property type="entry name" value="HEAT SHOCK TRANSCRIPTION FACTOR"/>
    <property type="match status" value="1"/>
</dbReference>
<dbReference type="InterPro" id="IPR036388">
    <property type="entry name" value="WH-like_DNA-bd_sf"/>
</dbReference>
<evidence type="ECO:0000256" key="6">
    <source>
        <dbReference type="SAM" id="MobiDB-lite"/>
    </source>
</evidence>
<proteinExistence type="inferred from homology"/>
<keyword evidence="3" id="KW-0238">DNA-binding</keyword>
<evidence type="ECO:0000256" key="3">
    <source>
        <dbReference type="ARBA" id="ARBA00023125"/>
    </source>
</evidence>
<evidence type="ECO:0000256" key="4">
    <source>
        <dbReference type="ARBA" id="ARBA00023242"/>
    </source>
</evidence>
<dbReference type="InterPro" id="IPR036390">
    <property type="entry name" value="WH_DNA-bd_sf"/>
</dbReference>
<comment type="subcellular location">
    <subcellularLocation>
        <location evidence="1">Nucleus</location>
    </subcellularLocation>
</comment>
<dbReference type="GO" id="GO:0003700">
    <property type="term" value="F:DNA-binding transcription factor activity"/>
    <property type="evidence" value="ECO:0007669"/>
    <property type="project" value="InterPro"/>
</dbReference>
<dbReference type="Gene3D" id="1.10.10.10">
    <property type="entry name" value="Winged helix-like DNA-binding domain superfamily/Winged helix DNA-binding domain"/>
    <property type="match status" value="1"/>
</dbReference>
<sequence length="187" mass="20172">METSAAETASASDLEELFESSGSASTDPAAQDQPPAGHAAETPTVEVKDSQTFPSEEETKGLPLSSTEEGAGQASVFSSLSFPQKLWVLAKSDQVKSIWWGHGGNCLVIDEQLFMVEVLANEAPVIAFGCTSMKSFVRQLNRYGFIKVPWDLERSLSPPEFLAEEEANAAHRKVRASIGPQTNQPSQ</sequence>
<evidence type="ECO:0000256" key="1">
    <source>
        <dbReference type="ARBA" id="ARBA00004123"/>
    </source>
</evidence>
<dbReference type="SUPFAM" id="SSF46785">
    <property type="entry name" value="Winged helix' DNA-binding domain"/>
    <property type="match status" value="1"/>
</dbReference>
<keyword evidence="4" id="KW-0539">Nucleus</keyword>
<feature type="region of interest" description="Disordered" evidence="6">
    <location>
        <begin position="1"/>
        <end position="68"/>
    </location>
</feature>
<keyword evidence="9" id="KW-1185">Reference proteome</keyword>
<evidence type="ECO:0000256" key="2">
    <source>
        <dbReference type="ARBA" id="ARBA00006403"/>
    </source>
</evidence>
<reference evidence="8" key="3">
    <citation type="submission" date="2025-09" db="UniProtKB">
        <authorList>
            <consortium name="Ensembl"/>
        </authorList>
    </citation>
    <scope>IDENTIFICATION</scope>
    <source>
        <strain evidence="8">broiler</strain>
    </source>
</reference>
<dbReference type="PANTHER" id="PTHR10015:SF336">
    <property type="entry name" value="HEAT SHOCK TRANSCRIPTION FACTOR, Y-LINKED"/>
    <property type="match status" value="1"/>
</dbReference>
<protein>
    <recommendedName>
        <fullName evidence="7">HSF-type DNA-binding domain-containing protein</fullName>
    </recommendedName>
</protein>
<dbReference type="AlphaFoldDB" id="A0A8V0YKD7"/>
<dbReference type="GeneTree" id="ENSGT00940000157452"/>
<comment type="similarity">
    <text evidence="2 5">Belongs to the HSF family.</text>
</comment>
<accession>A0A8V0YKD7</accession>
<dbReference type="Proteomes" id="UP000000539">
    <property type="component" value="Chromosome 7"/>
</dbReference>
<evidence type="ECO:0000256" key="5">
    <source>
        <dbReference type="RuleBase" id="RU004020"/>
    </source>
</evidence>
<dbReference type="Ensembl" id="ENSGALT00010036700.1">
    <property type="protein sequence ID" value="ENSGALP00010021402.1"/>
    <property type="gene ID" value="ENSGALG00010015237.1"/>
</dbReference>